<evidence type="ECO:0000256" key="3">
    <source>
        <dbReference type="ARBA" id="ARBA00022692"/>
    </source>
</evidence>
<dbReference type="SUPFAM" id="SSF58104">
    <property type="entry name" value="Methyl-accepting chemotaxis protein (MCP) signaling domain"/>
    <property type="match status" value="1"/>
</dbReference>
<comment type="similarity">
    <text evidence="7">Belongs to the methyl-accepting chemotaxis (MCP) protein family.</text>
</comment>
<dbReference type="SMART" id="SM01049">
    <property type="entry name" value="Cache_2"/>
    <property type="match status" value="1"/>
</dbReference>
<keyword evidence="4 9" id="KW-1133">Transmembrane helix</keyword>
<keyword evidence="2" id="KW-1003">Cell membrane</keyword>
<dbReference type="Pfam" id="PF00015">
    <property type="entry name" value="MCPsignal"/>
    <property type="match status" value="1"/>
</dbReference>
<evidence type="ECO:0000256" key="9">
    <source>
        <dbReference type="SAM" id="Phobius"/>
    </source>
</evidence>
<dbReference type="EMBL" id="CP162601">
    <property type="protein sequence ID" value="XDK26335.1"/>
    <property type="molecule type" value="Genomic_DNA"/>
</dbReference>
<evidence type="ECO:0000256" key="1">
    <source>
        <dbReference type="ARBA" id="ARBA00004651"/>
    </source>
</evidence>
<dbReference type="RefSeq" id="WP_306101752.1">
    <property type="nucleotide sequence ID" value="NZ_CP162601.1"/>
</dbReference>
<feature type="domain" description="HAMP" evidence="11">
    <location>
        <begin position="224"/>
        <end position="278"/>
    </location>
</feature>
<organism evidence="12">
    <name type="scientific">Vibrio sp. HB236076</name>
    <dbReference type="NCBI Taxonomy" id="3232307"/>
    <lineage>
        <taxon>Bacteria</taxon>
        <taxon>Pseudomonadati</taxon>
        <taxon>Pseudomonadota</taxon>
        <taxon>Gammaproteobacteria</taxon>
        <taxon>Vibrionales</taxon>
        <taxon>Vibrionaceae</taxon>
        <taxon>Vibrio</taxon>
    </lineage>
</organism>
<protein>
    <submittedName>
        <fullName evidence="12">Methyl-accepting chemotaxis protein</fullName>
    </submittedName>
</protein>
<evidence type="ECO:0000256" key="6">
    <source>
        <dbReference type="ARBA" id="ARBA00023224"/>
    </source>
</evidence>
<dbReference type="Gene3D" id="1.10.287.950">
    <property type="entry name" value="Methyl-accepting chemotaxis protein"/>
    <property type="match status" value="1"/>
</dbReference>
<reference evidence="12" key="1">
    <citation type="submission" date="2024-07" db="EMBL/GenBank/DDBJ databases">
        <title>Genome Analysis of a Potential Novel Vibrio Species Secreting pH- and Thermo-stable Alginate Lyase and its Application in Producing Alginate Oligosaccharides.</title>
        <authorList>
            <person name="Huang H."/>
            <person name="Bao K."/>
        </authorList>
    </citation>
    <scope>NUCLEOTIDE SEQUENCE</scope>
    <source>
        <strain evidence="12">HB236076</strain>
    </source>
</reference>
<gene>
    <name evidence="12" type="ORF">AB0763_06345</name>
</gene>
<name>A0AB39HI78_9VIBR</name>
<dbReference type="Pfam" id="PF00672">
    <property type="entry name" value="HAMP"/>
    <property type="match status" value="1"/>
</dbReference>
<dbReference type="GO" id="GO:0006935">
    <property type="term" value="P:chemotaxis"/>
    <property type="evidence" value="ECO:0007669"/>
    <property type="project" value="UniProtKB-ARBA"/>
</dbReference>
<dbReference type="PANTHER" id="PTHR32089">
    <property type="entry name" value="METHYL-ACCEPTING CHEMOTAXIS PROTEIN MCPB"/>
    <property type="match status" value="1"/>
</dbReference>
<dbReference type="SMART" id="SM00283">
    <property type="entry name" value="MA"/>
    <property type="match status" value="1"/>
</dbReference>
<dbReference type="PROSITE" id="PS50111">
    <property type="entry name" value="CHEMOTAXIS_TRANSDUC_2"/>
    <property type="match status" value="1"/>
</dbReference>
<dbReference type="GO" id="GO:0007165">
    <property type="term" value="P:signal transduction"/>
    <property type="evidence" value="ECO:0007669"/>
    <property type="project" value="UniProtKB-KW"/>
</dbReference>
<dbReference type="InterPro" id="IPR033480">
    <property type="entry name" value="sCache_2"/>
</dbReference>
<dbReference type="GO" id="GO:0005886">
    <property type="term" value="C:plasma membrane"/>
    <property type="evidence" value="ECO:0007669"/>
    <property type="project" value="UniProtKB-SubCell"/>
</dbReference>
<dbReference type="InterPro" id="IPR003660">
    <property type="entry name" value="HAMP_dom"/>
</dbReference>
<evidence type="ECO:0000313" key="12">
    <source>
        <dbReference type="EMBL" id="XDK26335.1"/>
    </source>
</evidence>
<evidence type="ECO:0000256" key="8">
    <source>
        <dbReference type="PROSITE-ProRule" id="PRU00284"/>
    </source>
</evidence>
<dbReference type="CDD" id="cd11386">
    <property type="entry name" value="MCP_signal"/>
    <property type="match status" value="1"/>
</dbReference>
<evidence type="ECO:0000259" key="11">
    <source>
        <dbReference type="PROSITE" id="PS50885"/>
    </source>
</evidence>
<keyword evidence="5 9" id="KW-0472">Membrane</keyword>
<evidence type="ECO:0000256" key="7">
    <source>
        <dbReference type="ARBA" id="ARBA00029447"/>
    </source>
</evidence>
<dbReference type="InterPro" id="IPR004089">
    <property type="entry name" value="MCPsignal_dom"/>
</dbReference>
<dbReference type="SMART" id="SM00304">
    <property type="entry name" value="HAMP"/>
    <property type="match status" value="2"/>
</dbReference>
<dbReference type="AlphaFoldDB" id="A0AB39HI78"/>
<feature type="transmembrane region" description="Helical" evidence="9">
    <location>
        <begin position="7"/>
        <end position="28"/>
    </location>
</feature>
<evidence type="ECO:0000259" key="10">
    <source>
        <dbReference type="PROSITE" id="PS50111"/>
    </source>
</evidence>
<dbReference type="PANTHER" id="PTHR32089:SF55">
    <property type="entry name" value="METHYL ACCEPTING SENSORY TRANSDUCER WITH CACHE_2 SMALL MOLECULE BINDING DOMAIN"/>
    <property type="match status" value="1"/>
</dbReference>
<feature type="transmembrane region" description="Helical" evidence="9">
    <location>
        <begin position="201"/>
        <end position="223"/>
    </location>
</feature>
<evidence type="ECO:0000256" key="2">
    <source>
        <dbReference type="ARBA" id="ARBA00022475"/>
    </source>
</evidence>
<evidence type="ECO:0000256" key="4">
    <source>
        <dbReference type="ARBA" id="ARBA00022989"/>
    </source>
</evidence>
<dbReference type="PROSITE" id="PS50885">
    <property type="entry name" value="HAMP"/>
    <property type="match status" value="1"/>
</dbReference>
<sequence length="555" mass="60702">MSSRSKLLTLVLVPLVTLSLLITLIFYLNGIKDLQVQEDTYRNDLLTIKKEELKAHLKMATTAIEDLYQSDSGNDNQQKAKQILANMRFAEDGYFYAYDSKGINTLHAIKPELEGKNLYNLKDSNGVSVISGIIDAAKTGDGFMYFSWNKPSINAPAPKLGYSQYLEKWDWILGTGIYIDDIDHAVNKYTLERKEAIMANIGYSFILTLLGLIAVIAIVSMVITKAIKPLSSMVSRLNEIAQGNGDLTGRLEVKGKDDIAQLGNAFNQFMDKLQPIIANTKESSHEVVQAAQAIDSQTLQTVSTMQSHSQETEKLVTAVTEMSATSREVANNTTATSDAISRATEQIDSTQIELTQAITTINELVGDVNETSNAIETLSTHTAKITTVIDVIGGIAEQTNLLALNAAIEAARAGEQGRGFAVVADEVRSLAKRTQDSTQEINEMLTTLQSGVKDAVRTMENSQGRAQKTVQDSSQIQERLADVRQAVDTINDMGIQTAAAAEEQSAVSEEITQNIYSIQEMVNEINKIVEKSQSISQSLAKSGQSVDSMLKHFKV</sequence>
<dbReference type="KEGG" id="vih:AB0763_06345"/>
<accession>A0AB39HI78</accession>
<dbReference type="FunFam" id="1.10.287.950:FF:000001">
    <property type="entry name" value="Methyl-accepting chemotaxis sensory transducer"/>
    <property type="match status" value="1"/>
</dbReference>
<dbReference type="CDD" id="cd06225">
    <property type="entry name" value="HAMP"/>
    <property type="match status" value="1"/>
</dbReference>
<evidence type="ECO:0000256" key="5">
    <source>
        <dbReference type="ARBA" id="ARBA00023136"/>
    </source>
</evidence>
<comment type="subcellular location">
    <subcellularLocation>
        <location evidence="1">Cell membrane</location>
        <topology evidence="1">Multi-pass membrane protein</topology>
    </subcellularLocation>
</comment>
<dbReference type="Pfam" id="PF17200">
    <property type="entry name" value="sCache_2"/>
    <property type="match status" value="1"/>
</dbReference>
<keyword evidence="3 9" id="KW-0812">Transmembrane</keyword>
<keyword evidence="6 8" id="KW-0807">Transducer</keyword>
<feature type="domain" description="Methyl-accepting transducer" evidence="10">
    <location>
        <begin position="283"/>
        <end position="519"/>
    </location>
</feature>
<dbReference type="Gene3D" id="3.30.450.20">
    <property type="entry name" value="PAS domain"/>
    <property type="match status" value="1"/>
</dbReference>
<proteinExistence type="inferred from homology"/>